<dbReference type="STRING" id="595434.RISK_000873"/>
<dbReference type="SUPFAM" id="SSF51219">
    <property type="entry name" value="TRAP-like"/>
    <property type="match status" value="1"/>
</dbReference>
<organism evidence="1 2">
    <name type="scientific">Rhodopirellula islandica</name>
    <dbReference type="NCBI Taxonomy" id="595434"/>
    <lineage>
        <taxon>Bacteria</taxon>
        <taxon>Pseudomonadati</taxon>
        <taxon>Planctomycetota</taxon>
        <taxon>Planctomycetia</taxon>
        <taxon>Pirellulales</taxon>
        <taxon>Pirellulaceae</taxon>
        <taxon>Rhodopirellula</taxon>
    </lineage>
</organism>
<dbReference type="EMBL" id="LECT01000007">
    <property type="protein sequence ID" value="KLU07072.1"/>
    <property type="molecule type" value="Genomic_DNA"/>
</dbReference>
<comment type="caution">
    <text evidence="1">The sequence shown here is derived from an EMBL/GenBank/DDBJ whole genome shotgun (WGS) entry which is preliminary data.</text>
</comment>
<sequence>MGGWHESGNRYSLQSFIEKTRDRDLDQGLFELETERMLDINLNGEVWTKLGAMVAYAGNVKFEREGILSRGI</sequence>
<protein>
    <submittedName>
        <fullName evidence="1">DUF124 domain-containing protein</fullName>
    </submittedName>
</protein>
<dbReference type="InterPro" id="IPR016031">
    <property type="entry name" value="Trp_RNA-bd_attenuator-like_dom"/>
</dbReference>
<evidence type="ECO:0000313" key="1">
    <source>
        <dbReference type="EMBL" id="KLU07072.1"/>
    </source>
</evidence>
<accession>A0A0J1BKN3</accession>
<evidence type="ECO:0000313" key="2">
    <source>
        <dbReference type="Proteomes" id="UP000036367"/>
    </source>
</evidence>
<gene>
    <name evidence="1" type="ORF">RISK_000873</name>
</gene>
<dbReference type="AlphaFoldDB" id="A0A0J1BKN3"/>
<dbReference type="PANTHER" id="PTHR38074">
    <property type="entry name" value="ALTERED INHERITANCE OF MITOCHONDRIA PROTEIN 24, MITOCHONDRIAL"/>
    <property type="match status" value="1"/>
</dbReference>
<dbReference type="Proteomes" id="UP000036367">
    <property type="component" value="Unassembled WGS sequence"/>
</dbReference>
<proteinExistence type="predicted"/>
<dbReference type="PANTHER" id="PTHR38074:SF1">
    <property type="entry name" value="ALTERED INHERITANCE OF MITOCHONDRIA PROTEIN 24, MITOCHONDRIAL"/>
    <property type="match status" value="1"/>
</dbReference>
<name>A0A0J1BKN3_RHOIS</name>
<dbReference type="PATRIC" id="fig|595434.4.peg.841"/>
<reference evidence="1" key="1">
    <citation type="submission" date="2015-05" db="EMBL/GenBank/DDBJ databases">
        <title>Permanent draft genome of Rhodopirellula islandicus K833.</title>
        <authorList>
            <person name="Kizina J."/>
            <person name="Richter M."/>
            <person name="Glockner F.O."/>
            <person name="Harder J."/>
        </authorList>
    </citation>
    <scope>NUCLEOTIDE SEQUENCE [LARGE SCALE GENOMIC DNA]</scope>
    <source>
        <strain evidence="1">K833</strain>
    </source>
</reference>
<keyword evidence="2" id="KW-1185">Reference proteome</keyword>